<dbReference type="RefSeq" id="XP_058332115.1">
    <property type="nucleotide sequence ID" value="XM_058473112.1"/>
</dbReference>
<feature type="domain" description="N-acetyltransferase" evidence="2">
    <location>
        <begin position="23"/>
        <end position="168"/>
    </location>
</feature>
<comment type="caution">
    <text evidence="3">The sequence shown here is derived from an EMBL/GenBank/DDBJ whole genome shotgun (WGS) entry which is preliminary data.</text>
</comment>
<protein>
    <recommendedName>
        <fullName evidence="2">N-acetyltransferase domain-containing protein</fullName>
    </recommendedName>
</protein>
<dbReference type="PANTHER" id="PTHR13947">
    <property type="entry name" value="GNAT FAMILY N-ACETYLTRANSFERASE"/>
    <property type="match status" value="1"/>
</dbReference>
<dbReference type="Proteomes" id="UP001150941">
    <property type="component" value="Unassembled WGS sequence"/>
</dbReference>
<keyword evidence="1" id="KW-0808">Transferase</keyword>
<reference evidence="3" key="2">
    <citation type="journal article" date="2023" name="IMA Fungus">
        <title>Comparative genomic study of the Penicillium genus elucidates a diverse pangenome and 15 lateral gene transfer events.</title>
        <authorList>
            <person name="Petersen C."/>
            <person name="Sorensen T."/>
            <person name="Nielsen M.R."/>
            <person name="Sondergaard T.E."/>
            <person name="Sorensen J.L."/>
            <person name="Fitzpatrick D.A."/>
            <person name="Frisvad J.C."/>
            <person name="Nielsen K.L."/>
        </authorList>
    </citation>
    <scope>NUCLEOTIDE SEQUENCE</scope>
    <source>
        <strain evidence="3">IBT 19713</strain>
    </source>
</reference>
<dbReference type="EMBL" id="JAPQKS010000003">
    <property type="protein sequence ID" value="KAJ5239196.1"/>
    <property type="molecule type" value="Genomic_DNA"/>
</dbReference>
<dbReference type="AlphaFoldDB" id="A0A9W9TRZ2"/>
<dbReference type="GO" id="GO:0008080">
    <property type="term" value="F:N-acetyltransferase activity"/>
    <property type="evidence" value="ECO:0007669"/>
    <property type="project" value="InterPro"/>
</dbReference>
<keyword evidence="4" id="KW-1185">Reference proteome</keyword>
<evidence type="ECO:0000313" key="4">
    <source>
        <dbReference type="Proteomes" id="UP001150941"/>
    </source>
</evidence>
<dbReference type="SUPFAM" id="SSF55729">
    <property type="entry name" value="Acyl-CoA N-acyltransferases (Nat)"/>
    <property type="match status" value="1"/>
</dbReference>
<dbReference type="Pfam" id="PF00583">
    <property type="entry name" value="Acetyltransf_1"/>
    <property type="match status" value="1"/>
</dbReference>
<dbReference type="PROSITE" id="PS51186">
    <property type="entry name" value="GNAT"/>
    <property type="match status" value="1"/>
</dbReference>
<dbReference type="InterPro" id="IPR050769">
    <property type="entry name" value="NAT_camello-type"/>
</dbReference>
<organism evidence="3 4">
    <name type="scientific">Penicillium chermesinum</name>
    <dbReference type="NCBI Taxonomy" id="63820"/>
    <lineage>
        <taxon>Eukaryota</taxon>
        <taxon>Fungi</taxon>
        <taxon>Dikarya</taxon>
        <taxon>Ascomycota</taxon>
        <taxon>Pezizomycotina</taxon>
        <taxon>Eurotiomycetes</taxon>
        <taxon>Eurotiomycetidae</taxon>
        <taxon>Eurotiales</taxon>
        <taxon>Aspergillaceae</taxon>
        <taxon>Penicillium</taxon>
    </lineage>
</organism>
<name>A0A9W9TRZ2_9EURO</name>
<evidence type="ECO:0000313" key="3">
    <source>
        <dbReference type="EMBL" id="KAJ5239196.1"/>
    </source>
</evidence>
<accession>A0A9W9TRZ2</accession>
<dbReference type="InterPro" id="IPR000182">
    <property type="entry name" value="GNAT_dom"/>
</dbReference>
<proteinExistence type="predicted"/>
<dbReference type="OrthoDB" id="41532at2759"/>
<dbReference type="CDD" id="cd04301">
    <property type="entry name" value="NAT_SF"/>
    <property type="match status" value="1"/>
</dbReference>
<dbReference type="InterPro" id="IPR016181">
    <property type="entry name" value="Acyl_CoA_acyltransferase"/>
</dbReference>
<sequence length="169" mass="19230">MGGTETEPHYTLRTHRTGDMGWITYRHGVLYNAEHGWGERFEALVAEVTVDFIKNLDTSCERCWIADREGEFLGCVMLVKDRSADQNTAKIRLLLVEPSARGLGLGRVLVKQCVQFAREAGYSRVVLWTQSTLTAARRIYKSEGFELVKAEEHDTFGIKMLGELWELAF</sequence>
<gene>
    <name evidence="3" type="ORF">N7468_003815</name>
</gene>
<reference evidence="3" key="1">
    <citation type="submission" date="2022-11" db="EMBL/GenBank/DDBJ databases">
        <authorList>
            <person name="Petersen C."/>
        </authorList>
    </citation>
    <scope>NUCLEOTIDE SEQUENCE</scope>
    <source>
        <strain evidence="3">IBT 19713</strain>
    </source>
</reference>
<evidence type="ECO:0000256" key="1">
    <source>
        <dbReference type="ARBA" id="ARBA00022679"/>
    </source>
</evidence>
<dbReference type="GeneID" id="83200415"/>
<evidence type="ECO:0000259" key="2">
    <source>
        <dbReference type="PROSITE" id="PS51186"/>
    </source>
</evidence>
<dbReference type="Gene3D" id="3.40.630.30">
    <property type="match status" value="1"/>
</dbReference>
<dbReference type="PANTHER" id="PTHR13947:SF37">
    <property type="entry name" value="LD18367P"/>
    <property type="match status" value="1"/>
</dbReference>